<organism evidence="1 2">
    <name type="scientific">Panagrolaimus sp. ES5</name>
    <dbReference type="NCBI Taxonomy" id="591445"/>
    <lineage>
        <taxon>Eukaryota</taxon>
        <taxon>Metazoa</taxon>
        <taxon>Ecdysozoa</taxon>
        <taxon>Nematoda</taxon>
        <taxon>Chromadorea</taxon>
        <taxon>Rhabditida</taxon>
        <taxon>Tylenchina</taxon>
        <taxon>Panagrolaimomorpha</taxon>
        <taxon>Panagrolaimoidea</taxon>
        <taxon>Panagrolaimidae</taxon>
        <taxon>Panagrolaimus</taxon>
    </lineage>
</organism>
<reference evidence="2" key="1">
    <citation type="submission" date="2022-11" db="UniProtKB">
        <authorList>
            <consortium name="WormBaseParasite"/>
        </authorList>
    </citation>
    <scope>IDENTIFICATION</scope>
</reference>
<dbReference type="Proteomes" id="UP000887579">
    <property type="component" value="Unplaced"/>
</dbReference>
<evidence type="ECO:0000313" key="1">
    <source>
        <dbReference type="Proteomes" id="UP000887579"/>
    </source>
</evidence>
<sequence>MLFWWKQILIFFHFIVILISAVDKYPQYSEGYSLDIPVDHFAYIISDTFKIRYFYNLTFYKPDGPIFFYPGNEGSLEVFADNTGIIWDLAPQFNAAVIFIEHRYWGKSLPYGNDSFTSLSRIGHMTSIQAIADFAIILPWFKQIYSISEDSKIIAIGGSYGGMLAAWMKLKYPALIHGVWASSAPVVWFNGGGTPLGGYGNRVQKAFEFLGCNPGILFDGFNAISSLGKDDSGRQKLTNIFNINPKTPLNSEDDVKKLLTFVQTAIENLAMTNYPYPTAFLTSLPAWPVKVACSFIQKSPTNPTTEVLANLMKNISKIYFPANLTCLDAMICGNPENPKFADVWDFQKCTEIIIELCPMGPSNDFFPMLCNDRNSFLKTRKEFCLNNYKHLGWTENLMRENAIQETYGWDFTQSSNIIFTDGTIDPWGAGGVTNNTPGIADGQKRQIFNFIIEGSAHHLDLRQPSSCDPENIKNVRYQIVQILKTWLDPSLPPYIPKTLPPFAFSNVTDCKYLYNQYPWNLK</sequence>
<name>A0AC34FM86_9BILA</name>
<evidence type="ECO:0000313" key="2">
    <source>
        <dbReference type="WBParaSite" id="ES5_v2.g18227.t1"/>
    </source>
</evidence>
<protein>
    <submittedName>
        <fullName evidence="2">Lysosomal Pro-X carboxypeptidase</fullName>
    </submittedName>
</protein>
<proteinExistence type="predicted"/>
<accession>A0AC34FM86</accession>
<dbReference type="WBParaSite" id="ES5_v2.g18227.t1">
    <property type="protein sequence ID" value="ES5_v2.g18227.t1"/>
    <property type="gene ID" value="ES5_v2.g18227"/>
</dbReference>